<keyword evidence="1" id="KW-0614">Plasmid</keyword>
<dbReference type="EMBL" id="CP009417">
    <property type="protein sequence ID" value="AJD93639.1"/>
    <property type="molecule type" value="Genomic_DNA"/>
</dbReference>
<geneLocation type="plasmid" evidence="2"/>
<dbReference type="KEGG" id="jeo:JMA_43220"/>
<keyword evidence="2" id="KW-1185">Reference proteome</keyword>
<proteinExistence type="predicted"/>
<evidence type="ECO:0000313" key="2">
    <source>
        <dbReference type="Proteomes" id="UP000031449"/>
    </source>
</evidence>
<dbReference type="AlphaFoldDB" id="A0A0B5B0D2"/>
<organism evidence="1 2">
    <name type="scientific">Jeotgalibacillus malaysiensis</name>
    <dbReference type="NCBI Taxonomy" id="1508404"/>
    <lineage>
        <taxon>Bacteria</taxon>
        <taxon>Bacillati</taxon>
        <taxon>Bacillota</taxon>
        <taxon>Bacilli</taxon>
        <taxon>Bacillales</taxon>
        <taxon>Caryophanaceae</taxon>
        <taxon>Jeotgalibacillus</taxon>
    </lineage>
</organism>
<name>A0A0B5B0D2_9BACL</name>
<dbReference type="HOGENOM" id="CLU_2316532_0_0_9"/>
<evidence type="ECO:0000313" key="1">
    <source>
        <dbReference type="EMBL" id="AJD93639.1"/>
    </source>
</evidence>
<reference evidence="1 2" key="1">
    <citation type="submission" date="2014-08" db="EMBL/GenBank/DDBJ databases">
        <title>Complete genome of a marine bacteria Jeotgalibacillus malaysiensis.</title>
        <authorList>
            <person name="Yaakop A.S."/>
            <person name="Chan K.-G."/>
            <person name="Goh K.M."/>
        </authorList>
    </citation>
    <scope>NUCLEOTIDE SEQUENCE [LARGE SCALE GENOMIC DNA]</scope>
    <source>
        <strain evidence="1 2">D5</strain>
        <plasmid evidence="2">Plasmid</plasmid>
    </source>
</reference>
<dbReference type="BioCyc" id="JESP1508404:G14D9-13645-MONOMER"/>
<gene>
    <name evidence="1" type="ORF">JMA_43220</name>
</gene>
<sequence>MIQTINETIDRLEDGLKTFTESQQETSALFDSEKRFYDVRSWKALERVSEKTLETELEHLKKMEQAFSVIQTEAEAVLLMRLLHGSKARLMQLAVQGGN</sequence>
<protein>
    <submittedName>
        <fullName evidence="1">Uncharacterized protein</fullName>
    </submittedName>
</protein>
<dbReference type="Proteomes" id="UP000031449">
    <property type="component" value="Plasmid unnamed"/>
</dbReference>
<accession>A0A0B5B0D2</accession>